<feature type="compositionally biased region" description="Polar residues" evidence="2">
    <location>
        <begin position="157"/>
        <end position="166"/>
    </location>
</feature>
<dbReference type="InterPro" id="IPR029028">
    <property type="entry name" value="Alpha/beta_knot_MTases"/>
</dbReference>
<dbReference type="EMBL" id="WVTA01000001">
    <property type="protein sequence ID" value="KAK3216846.1"/>
    <property type="molecule type" value="Genomic_DNA"/>
</dbReference>
<feature type="compositionally biased region" description="Basic and acidic residues" evidence="2">
    <location>
        <begin position="52"/>
        <end position="62"/>
    </location>
</feature>
<dbReference type="Gene3D" id="2.40.50.140">
    <property type="entry name" value="Nucleic acid-binding proteins"/>
    <property type="match status" value="1"/>
</dbReference>
<feature type="region of interest" description="Disordered" evidence="2">
    <location>
        <begin position="52"/>
        <end position="177"/>
    </location>
</feature>
<proteinExistence type="inferred from homology"/>
<dbReference type="PANTHER" id="PTHR12150">
    <property type="entry name" value="CLASS IV SAM-BINDING METHYLTRANSFERASE-RELATED"/>
    <property type="match status" value="1"/>
</dbReference>
<dbReference type="Gene3D" id="3.40.1280.10">
    <property type="match status" value="2"/>
</dbReference>
<sequence>MGSEGSKTKAKKEAVDYVDGKGWVDEDGNVVEPETGKARNRRALELVDDTMVEHEAREKEARAQQNPDDSFMEETPSRHSLKASKKRKHTAAPIVQVDSTSDVFDVPSSPQLQAANEMDGQVEAEQPSKKKMRVEKKKTGSSLSADTPQKPVAPTKVNPSENSESSQELRTEKPSAVFRPRNARDWTLTLAIPGSILNNVTRHDLKTLLVGRIARSAVVWCVDEIVVYDDEPDHIPEKVSKCYRGKKKTKKEVMDSISEADIPYQNPDRFMVGLLEYAECPPHIRSAQFPVCEPLKYAGLLPPLDHPSHTKPNEWIGFREGHVPESQPRANRNQTWTYVDCGLPGPVRVPCSIGSNQRVTLKFNDPQPPNWPNLTPQECENLDVEAVRFETPRVEGGYYWGYTVRYAASLSAAFTETQHPDGYNFVIGTSERGVPLSSILPDAIAPRNRPESSSIKLPDSFKHIQIVFGGVSGLEPVVANEKNLGLDKENAHTMFDYWVNLVEGQGSRTIRTEEAIEIGLAGLKSYVDYQYDQSP</sequence>
<gene>
    <name evidence="3" type="ORF">GRF29_1g1131112</name>
</gene>
<dbReference type="InterPro" id="IPR029026">
    <property type="entry name" value="tRNA_m1G_MTases_N"/>
</dbReference>
<evidence type="ECO:0000256" key="1">
    <source>
        <dbReference type="ARBA" id="ARBA00009841"/>
    </source>
</evidence>
<dbReference type="InterPro" id="IPR003750">
    <property type="entry name" value="Put_MeTrfase-C9orf114-like"/>
</dbReference>
<evidence type="ECO:0008006" key="5">
    <source>
        <dbReference type="Google" id="ProtNLM"/>
    </source>
</evidence>
<dbReference type="PANTHER" id="PTHR12150:SF13">
    <property type="entry name" value="METHYLTRANSFERASE C9ORF114-RELATED"/>
    <property type="match status" value="1"/>
</dbReference>
<reference evidence="3 4" key="1">
    <citation type="submission" date="2021-02" db="EMBL/GenBank/DDBJ databases">
        <title>Genome assembly of Pseudopithomyces chartarum.</title>
        <authorList>
            <person name="Jauregui R."/>
            <person name="Singh J."/>
            <person name="Voisey C."/>
        </authorList>
    </citation>
    <scope>NUCLEOTIDE SEQUENCE [LARGE SCALE GENOMIC DNA]</scope>
    <source>
        <strain evidence="3 4">AGR01</strain>
    </source>
</reference>
<keyword evidence="4" id="KW-1185">Reference proteome</keyword>
<organism evidence="3 4">
    <name type="scientific">Pseudopithomyces chartarum</name>
    <dbReference type="NCBI Taxonomy" id="1892770"/>
    <lineage>
        <taxon>Eukaryota</taxon>
        <taxon>Fungi</taxon>
        <taxon>Dikarya</taxon>
        <taxon>Ascomycota</taxon>
        <taxon>Pezizomycotina</taxon>
        <taxon>Dothideomycetes</taxon>
        <taxon>Pleosporomycetidae</taxon>
        <taxon>Pleosporales</taxon>
        <taxon>Massarineae</taxon>
        <taxon>Didymosphaeriaceae</taxon>
        <taxon>Pseudopithomyces</taxon>
    </lineage>
</organism>
<comment type="caution">
    <text evidence="3">The sequence shown here is derived from an EMBL/GenBank/DDBJ whole genome shotgun (WGS) entry which is preliminary data.</text>
</comment>
<dbReference type="SUPFAM" id="SSF75217">
    <property type="entry name" value="alpha/beta knot"/>
    <property type="match status" value="1"/>
</dbReference>
<feature type="compositionally biased region" description="Polar residues" evidence="2">
    <location>
        <begin position="97"/>
        <end position="114"/>
    </location>
</feature>
<feature type="compositionally biased region" description="Basic residues" evidence="2">
    <location>
        <begin position="79"/>
        <end position="90"/>
    </location>
</feature>
<protein>
    <recommendedName>
        <fullName evidence="5">DUF171-domain-containing protein</fullName>
    </recommendedName>
</protein>
<dbReference type="AlphaFoldDB" id="A0AAN6RMN4"/>
<dbReference type="SUPFAM" id="SSF50249">
    <property type="entry name" value="Nucleic acid-binding proteins"/>
    <property type="match status" value="1"/>
</dbReference>
<dbReference type="CDD" id="cd18086">
    <property type="entry name" value="HsC9orf114-like"/>
    <property type="match status" value="1"/>
</dbReference>
<evidence type="ECO:0000256" key="2">
    <source>
        <dbReference type="SAM" id="MobiDB-lite"/>
    </source>
</evidence>
<evidence type="ECO:0000313" key="4">
    <source>
        <dbReference type="Proteomes" id="UP001280581"/>
    </source>
</evidence>
<name>A0AAN6RMN4_9PLEO</name>
<dbReference type="InterPro" id="IPR012340">
    <property type="entry name" value="NA-bd_OB-fold"/>
</dbReference>
<dbReference type="Proteomes" id="UP001280581">
    <property type="component" value="Unassembled WGS sequence"/>
</dbReference>
<dbReference type="Pfam" id="PF02598">
    <property type="entry name" value="Methyltrn_RNA_3"/>
    <property type="match status" value="1"/>
</dbReference>
<evidence type="ECO:0000313" key="3">
    <source>
        <dbReference type="EMBL" id="KAK3216846.1"/>
    </source>
</evidence>
<comment type="similarity">
    <text evidence="1">Belongs to the class IV-like SAM-binding methyltransferase superfamily.</text>
</comment>
<accession>A0AAN6RMN4</accession>